<proteinExistence type="predicted"/>
<accession>A0A0S4J294</accession>
<reference evidence="2" key="1">
    <citation type="submission" date="2015-09" db="EMBL/GenBank/DDBJ databases">
        <authorList>
            <consortium name="Pathogen Informatics"/>
        </authorList>
    </citation>
    <scope>NUCLEOTIDE SEQUENCE [LARGE SCALE GENOMIC DNA]</scope>
    <source>
        <strain evidence="2">Lake Konstanz</strain>
    </source>
</reference>
<dbReference type="AlphaFoldDB" id="A0A0S4J294"/>
<protein>
    <submittedName>
        <fullName evidence="1">Uncharacterized protein</fullName>
    </submittedName>
</protein>
<evidence type="ECO:0000313" key="1">
    <source>
        <dbReference type="EMBL" id="CUG18802.1"/>
    </source>
</evidence>
<name>A0A0S4J294_BODSA</name>
<dbReference type="VEuPathDB" id="TriTrypDB:BSAL_75495"/>
<keyword evidence="2" id="KW-1185">Reference proteome</keyword>
<dbReference type="EMBL" id="CYKH01000693">
    <property type="protein sequence ID" value="CUG18802.1"/>
    <property type="molecule type" value="Genomic_DNA"/>
</dbReference>
<sequence>MLLEQLMHADTRHRATMKVTIQRMQQLLDAALKGAESKPQPTLSVGSCSLPPGWLDSVDQQSSLLDAVLCLVGCPLPVDRIDLHKYHTDLSEPVLRSWYQH</sequence>
<organism evidence="1 2">
    <name type="scientific">Bodo saltans</name>
    <name type="common">Flagellated protozoan</name>
    <dbReference type="NCBI Taxonomy" id="75058"/>
    <lineage>
        <taxon>Eukaryota</taxon>
        <taxon>Discoba</taxon>
        <taxon>Euglenozoa</taxon>
        <taxon>Kinetoplastea</taxon>
        <taxon>Metakinetoplastina</taxon>
        <taxon>Eubodonida</taxon>
        <taxon>Bodonidae</taxon>
        <taxon>Bodo</taxon>
    </lineage>
</organism>
<gene>
    <name evidence="1" type="ORF">BSAL_75495</name>
</gene>
<evidence type="ECO:0000313" key="2">
    <source>
        <dbReference type="Proteomes" id="UP000051952"/>
    </source>
</evidence>
<dbReference type="Proteomes" id="UP000051952">
    <property type="component" value="Unassembled WGS sequence"/>
</dbReference>